<evidence type="ECO:0000256" key="5">
    <source>
        <dbReference type="ARBA" id="ARBA00022679"/>
    </source>
</evidence>
<dbReference type="PANTHER" id="PTHR48418">
    <property type="entry name" value="TRNA WYBUTOSINE-SYNTHESIZING PROTEIN 3"/>
    <property type="match status" value="1"/>
</dbReference>
<evidence type="ECO:0000256" key="8">
    <source>
        <dbReference type="ARBA" id="ARBA00030554"/>
    </source>
</evidence>
<comment type="pathway">
    <text evidence="1">tRNA modification; wybutosine-tRNA(Phe) biosynthesis.</text>
</comment>
<name>A0A9P8AGZ5_9ASCO</name>
<comment type="caution">
    <text evidence="13">The sequence shown here is derived from an EMBL/GenBank/DDBJ whole genome shotgun (WGS) entry which is preliminary data.</text>
</comment>
<dbReference type="Proteomes" id="UP000790833">
    <property type="component" value="Unassembled WGS sequence"/>
</dbReference>
<dbReference type="EMBL" id="JAHMUF010000020">
    <property type="protein sequence ID" value="KAG7192162.1"/>
    <property type="molecule type" value="Genomic_DNA"/>
</dbReference>
<evidence type="ECO:0000256" key="9">
    <source>
        <dbReference type="ARBA" id="ARBA00049202"/>
    </source>
</evidence>
<organism evidence="13 14">
    <name type="scientific">Scheffersomyces spartinae</name>
    <dbReference type="NCBI Taxonomy" id="45513"/>
    <lineage>
        <taxon>Eukaryota</taxon>
        <taxon>Fungi</taxon>
        <taxon>Dikarya</taxon>
        <taxon>Ascomycota</taxon>
        <taxon>Saccharomycotina</taxon>
        <taxon>Pichiomycetes</taxon>
        <taxon>Debaryomycetaceae</taxon>
        <taxon>Scheffersomyces</taxon>
    </lineage>
</organism>
<feature type="domain" description="tRNA wybutosine-synthesizing protein" evidence="12">
    <location>
        <begin position="7"/>
        <end position="220"/>
    </location>
</feature>
<accession>A0A9P8AGZ5</accession>
<keyword evidence="7" id="KW-0819">tRNA processing</keyword>
<dbReference type="GO" id="GO:0008168">
    <property type="term" value="F:methyltransferase activity"/>
    <property type="evidence" value="ECO:0007669"/>
    <property type="project" value="UniProtKB-KW"/>
</dbReference>
<comment type="catalytic activity">
    <reaction evidence="9">
        <text>4-demethyl-7-[(3S)-3-amino-3-carboxypropyl]wyosine(37) in tRNA(Phe) + S-adenosyl-L-methionine = 7-[(3S)-3-amino-3-carboxypropyl]wyosine(37) in tRNA(Phe) + S-adenosyl-L-homocysteine + H(+)</text>
        <dbReference type="Rhea" id="RHEA:36635"/>
        <dbReference type="Rhea" id="RHEA-COMP:10378"/>
        <dbReference type="Rhea" id="RHEA-COMP:10379"/>
        <dbReference type="ChEBI" id="CHEBI:15378"/>
        <dbReference type="ChEBI" id="CHEBI:57856"/>
        <dbReference type="ChEBI" id="CHEBI:59789"/>
        <dbReference type="ChEBI" id="CHEBI:73543"/>
        <dbReference type="ChEBI" id="CHEBI:73550"/>
        <dbReference type="EC" id="2.1.1.282"/>
    </reaction>
</comment>
<evidence type="ECO:0000256" key="4">
    <source>
        <dbReference type="ARBA" id="ARBA00022603"/>
    </source>
</evidence>
<dbReference type="AlphaFoldDB" id="A0A9P8AGZ5"/>
<dbReference type="InterPro" id="IPR003827">
    <property type="entry name" value="tRNA_yW-synthesising"/>
</dbReference>
<comment type="function">
    <text evidence="10">S-adenosyl-L-methionine-dependent methyltransferase that acts as a component of the wybutosine biosynthesis pathway. Wybutosine is a hyper modified guanosine with a tricyclic base found at the 3'-position adjacent to the anticodon of eukaryotic phenylalanine tRNA. Probably methylates N-4 position of wybutosine-86 to produce wybutosine-72.</text>
</comment>
<proteinExistence type="inferred from homology"/>
<dbReference type="RefSeq" id="XP_043047713.1">
    <property type="nucleotide sequence ID" value="XM_043193287.1"/>
</dbReference>
<dbReference type="SUPFAM" id="SSF111278">
    <property type="entry name" value="SSo0622-like"/>
    <property type="match status" value="1"/>
</dbReference>
<gene>
    <name evidence="13" type="ORF">KQ657_002527</name>
</gene>
<evidence type="ECO:0000256" key="10">
    <source>
        <dbReference type="ARBA" id="ARBA00058049"/>
    </source>
</evidence>
<dbReference type="InterPro" id="IPR036602">
    <property type="entry name" value="tRNA_yW-synthesising-like_sf"/>
</dbReference>
<sequence>MLDAFDQKKDHILKEIGANSESHLDASPKGTIDIFCIPIINEINGNPNYVTTSSCSGRVSVFLEGIKHNEDTTAQIGAKGYEGRWVFVTHDPDELPLWYDNVKFIYQDQNYKELTPNTRYLLYKYEPLILHVKCRDTKLATALYTTAMNCGFRESGIGSNNVVAIRISIKLDVPFGYLEESLGSLVSFVTRDYLEVLTKLSDDRFKENFRKMNQLHQAIAALSLSSDGVNHLTSKQETREERRLRKMQLGLAKREEIRELKKRAKEAKEEVQ</sequence>
<evidence type="ECO:0000256" key="6">
    <source>
        <dbReference type="ARBA" id="ARBA00022691"/>
    </source>
</evidence>
<dbReference type="OrthoDB" id="263283at2759"/>
<evidence type="ECO:0000256" key="2">
    <source>
        <dbReference type="ARBA" id="ARBA00008569"/>
    </source>
</evidence>
<dbReference type="PANTHER" id="PTHR48418:SF1">
    <property type="entry name" value="TRNA WYBUTOSINE-SYNTHESIZING PROTEIN 3"/>
    <property type="match status" value="1"/>
</dbReference>
<evidence type="ECO:0000256" key="11">
    <source>
        <dbReference type="ARBA" id="ARBA00069229"/>
    </source>
</evidence>
<keyword evidence="4" id="KW-0489">Methyltransferase</keyword>
<dbReference type="EC" id="2.1.1.282" evidence="3"/>
<evidence type="ECO:0000256" key="7">
    <source>
        <dbReference type="ARBA" id="ARBA00022694"/>
    </source>
</evidence>
<comment type="similarity">
    <text evidence="2">Belongs to the TYW3 family.</text>
</comment>
<keyword evidence="5" id="KW-0808">Transferase</keyword>
<dbReference type="Pfam" id="PF02676">
    <property type="entry name" value="TYW3"/>
    <property type="match status" value="1"/>
</dbReference>
<dbReference type="Gene3D" id="3.30.1960.10">
    <property type="entry name" value="tRNA wybutosine-synthesizing-like"/>
    <property type="match status" value="1"/>
</dbReference>
<evidence type="ECO:0000313" key="13">
    <source>
        <dbReference type="EMBL" id="KAG7192162.1"/>
    </source>
</evidence>
<evidence type="ECO:0000256" key="1">
    <source>
        <dbReference type="ARBA" id="ARBA00004797"/>
    </source>
</evidence>
<dbReference type="GO" id="GO:0008033">
    <property type="term" value="P:tRNA processing"/>
    <property type="evidence" value="ECO:0007669"/>
    <property type="project" value="UniProtKB-KW"/>
</dbReference>
<keyword evidence="14" id="KW-1185">Reference proteome</keyword>
<dbReference type="GeneID" id="66115901"/>
<evidence type="ECO:0000256" key="3">
    <source>
        <dbReference type="ARBA" id="ARBA00012750"/>
    </source>
</evidence>
<dbReference type="FunFam" id="3.30.1960.10:FF:000003">
    <property type="entry name" value="tRNA methyltransferase"/>
    <property type="match status" value="1"/>
</dbReference>
<dbReference type="GO" id="GO:0032259">
    <property type="term" value="P:methylation"/>
    <property type="evidence" value="ECO:0007669"/>
    <property type="project" value="UniProtKB-KW"/>
</dbReference>
<protein>
    <recommendedName>
        <fullName evidence="11">tRNA wybutosine-synthesizing protein 3</fullName>
        <ecNumber evidence="3">2.1.1.282</ecNumber>
    </recommendedName>
    <alternativeName>
        <fullName evidence="8">tRNA(Phe) 7-((3-amino-3-carboxypropyl)-4-demethylwyosine(37)-N(4))-methyltransferase</fullName>
    </alternativeName>
</protein>
<keyword evidence="6" id="KW-0949">S-adenosyl-L-methionine</keyword>
<evidence type="ECO:0000259" key="12">
    <source>
        <dbReference type="Pfam" id="PF02676"/>
    </source>
</evidence>
<evidence type="ECO:0000313" key="14">
    <source>
        <dbReference type="Proteomes" id="UP000790833"/>
    </source>
</evidence>
<reference evidence="13" key="1">
    <citation type="submission" date="2021-03" db="EMBL/GenBank/DDBJ databases">
        <authorList>
            <person name="Palmer J.M."/>
        </authorList>
    </citation>
    <scope>NUCLEOTIDE SEQUENCE</scope>
    <source>
        <strain evidence="13">ARV_011</strain>
    </source>
</reference>